<sequence length="424" mass="47922">MPDRTLAPAFKPIKSIQLPAIKKIDLPNGVPLYLADFAQQDVLKLEIYFEAGHAYAAKTGLKSVFSKMLLEGTSQKSGSEIIEEFSQYGGFPEISQQVTKLNFTIYGLSKFIGQYMNLTKEILQNANFPEEQLITQKRISTQSLQLNLEKTAYLAKRKMVEELFGVNHPYGRSHEAEDIEAVNREDLSVFYENRIKGKSFKIFASGKITDEEIKVISDTLGSLPVEETNEITVSFDQPTPGKYLIPKPENMQSTLRIARYTAGRKDPDFFKMMVTNTTFGGFFGSRLMKNIREDKGYTYGISSSISPVKDKAYMTIGSDVVKQNTLDTLAEIEKEMKIMQDELISSDELELVKNYLAGSFAGSVTTAFEVMTRHKNIILNDLADDYYDTLIDKISEVEPFDIQQMAQKYFNPSEMIEVIVGEKI</sequence>
<dbReference type="RefSeq" id="WP_055151309.1">
    <property type="nucleotide sequence ID" value="NZ_JXSZ01000015.1"/>
</dbReference>
<evidence type="ECO:0000313" key="5">
    <source>
        <dbReference type="Proteomes" id="UP000050454"/>
    </source>
</evidence>
<dbReference type="SUPFAM" id="SSF63411">
    <property type="entry name" value="LuxS/MPP-like metallohydrolase"/>
    <property type="match status" value="2"/>
</dbReference>
<feature type="domain" description="Peptidase M16 C-terminal" evidence="3">
    <location>
        <begin position="182"/>
        <end position="355"/>
    </location>
</feature>
<dbReference type="GO" id="GO:0046872">
    <property type="term" value="F:metal ion binding"/>
    <property type="evidence" value="ECO:0007669"/>
    <property type="project" value="InterPro"/>
</dbReference>
<feature type="coiled-coil region" evidence="1">
    <location>
        <begin position="322"/>
        <end position="349"/>
    </location>
</feature>
<dbReference type="Pfam" id="PF00675">
    <property type="entry name" value="Peptidase_M16"/>
    <property type="match status" value="1"/>
</dbReference>
<dbReference type="InterPro" id="IPR050361">
    <property type="entry name" value="MPP/UQCRC_Complex"/>
</dbReference>
<dbReference type="PANTHER" id="PTHR11851:SF224">
    <property type="entry name" value="PROCESSING PROTEASE"/>
    <property type="match status" value="1"/>
</dbReference>
<dbReference type="InterPro" id="IPR011765">
    <property type="entry name" value="Pept_M16_N"/>
</dbReference>
<dbReference type="InterPro" id="IPR007863">
    <property type="entry name" value="Peptidase_M16_C"/>
</dbReference>
<comment type="caution">
    <text evidence="4">The sequence shown here is derived from an EMBL/GenBank/DDBJ whole genome shotgun (WGS) entry which is preliminary data.</text>
</comment>
<name>A0A0P7BMW2_9BACT</name>
<evidence type="ECO:0000259" key="2">
    <source>
        <dbReference type="Pfam" id="PF00675"/>
    </source>
</evidence>
<feature type="domain" description="Peptidase M16 N-terminal" evidence="2">
    <location>
        <begin position="40"/>
        <end position="143"/>
    </location>
</feature>
<keyword evidence="5" id="KW-1185">Reference proteome</keyword>
<dbReference type="InterPro" id="IPR011249">
    <property type="entry name" value="Metalloenz_LuxS/M16"/>
</dbReference>
<proteinExistence type="predicted"/>
<keyword evidence="1" id="KW-0175">Coiled coil</keyword>
<dbReference type="PATRIC" id="fig|1605367.3.peg.1017"/>
<dbReference type="Proteomes" id="UP000050454">
    <property type="component" value="Unassembled WGS sequence"/>
</dbReference>
<reference evidence="4 5" key="1">
    <citation type="submission" date="2015-07" db="EMBL/GenBank/DDBJ databases">
        <title>The draft genome sequence of Leadbetterella sp. JN14-9.</title>
        <authorList>
            <person name="Liu Y."/>
            <person name="Du J."/>
            <person name="Shao Z."/>
        </authorList>
    </citation>
    <scope>NUCLEOTIDE SEQUENCE [LARGE SCALE GENOMIC DNA]</scope>
    <source>
        <strain evidence="4 5">JN14-9</strain>
    </source>
</reference>
<dbReference type="AlphaFoldDB" id="A0A0P7BMW2"/>
<dbReference type="PANTHER" id="PTHR11851">
    <property type="entry name" value="METALLOPROTEASE"/>
    <property type="match status" value="1"/>
</dbReference>
<evidence type="ECO:0000259" key="3">
    <source>
        <dbReference type="Pfam" id="PF05193"/>
    </source>
</evidence>
<dbReference type="Pfam" id="PF05193">
    <property type="entry name" value="Peptidase_M16_C"/>
    <property type="match status" value="1"/>
</dbReference>
<evidence type="ECO:0000313" key="4">
    <source>
        <dbReference type="EMBL" id="KPM46662.1"/>
    </source>
</evidence>
<dbReference type="Gene3D" id="3.30.830.10">
    <property type="entry name" value="Metalloenzyme, LuxS/M16 peptidase-like"/>
    <property type="match status" value="2"/>
</dbReference>
<protein>
    <recommendedName>
        <fullName evidence="6">Peptidase M16</fullName>
    </recommendedName>
</protein>
<organism evidence="4 5">
    <name type="scientific">Jiulongibacter sediminis</name>
    <dbReference type="NCBI Taxonomy" id="1605367"/>
    <lineage>
        <taxon>Bacteria</taxon>
        <taxon>Pseudomonadati</taxon>
        <taxon>Bacteroidota</taxon>
        <taxon>Cytophagia</taxon>
        <taxon>Cytophagales</taxon>
        <taxon>Leadbetterellaceae</taxon>
        <taxon>Jiulongibacter</taxon>
    </lineage>
</organism>
<accession>A0A0P7BMW2</accession>
<dbReference type="STRING" id="1605367.AFM12_17915"/>
<dbReference type="OrthoDB" id="9811314at2"/>
<evidence type="ECO:0008006" key="6">
    <source>
        <dbReference type="Google" id="ProtNLM"/>
    </source>
</evidence>
<gene>
    <name evidence="4" type="ORF">AFM12_17915</name>
</gene>
<evidence type="ECO:0000256" key="1">
    <source>
        <dbReference type="SAM" id="Coils"/>
    </source>
</evidence>
<dbReference type="EMBL" id="LGTQ01000015">
    <property type="protein sequence ID" value="KPM46662.1"/>
    <property type="molecule type" value="Genomic_DNA"/>
</dbReference>